<dbReference type="InterPro" id="IPR027469">
    <property type="entry name" value="Cation_efflux_TMD_sf"/>
</dbReference>
<evidence type="ECO:0000256" key="2">
    <source>
        <dbReference type="ARBA" id="ARBA00004644"/>
    </source>
</evidence>
<evidence type="ECO:0000256" key="10">
    <source>
        <dbReference type="ARBA" id="ARBA00023329"/>
    </source>
</evidence>
<keyword evidence="4 11" id="KW-0812">Transmembrane</keyword>
<sequence>MPQDSPGDPTIVVDDSCCAKTHSAPLVPERDAGWHQAARWARGLAFVSLVFVVVQGAVGVWQGVMADSIALTGWALGSAPEALGSLIVMWRFSGWRTLSDTAERRAQRGVAVSFWLTAPYIAAESINHLFSEHETHTAPIGIVLTAVALVQMPILGRAQHKLGTRLGSAATVGKGFQNYLCAGEAAAVLVGLAVTVEWPGGWWLDPTIGLFIAAIAIWQGVRSWRGEDCGC</sequence>
<comment type="similarity">
    <text evidence="3">Belongs to the TMEM163 family.</text>
</comment>
<organism evidence="13 14">
    <name type="scientific">Mycobacterium gordonae</name>
    <dbReference type="NCBI Taxonomy" id="1778"/>
    <lineage>
        <taxon>Bacteria</taxon>
        <taxon>Bacillati</taxon>
        <taxon>Actinomycetota</taxon>
        <taxon>Actinomycetes</taxon>
        <taxon>Mycobacteriales</taxon>
        <taxon>Mycobacteriaceae</taxon>
        <taxon>Mycobacterium</taxon>
    </lineage>
</organism>
<dbReference type="Proteomes" id="UP000051677">
    <property type="component" value="Unassembled WGS sequence"/>
</dbReference>
<gene>
    <name evidence="13" type="ORF">AO501_07450</name>
</gene>
<dbReference type="AlphaFoldDB" id="A0A0Q2LFK6"/>
<dbReference type="Gene3D" id="1.20.1510.10">
    <property type="entry name" value="Cation efflux protein transmembrane domain"/>
    <property type="match status" value="1"/>
</dbReference>
<evidence type="ECO:0000313" key="13">
    <source>
        <dbReference type="EMBL" id="KQH75129.1"/>
    </source>
</evidence>
<dbReference type="GO" id="GO:0016020">
    <property type="term" value="C:membrane"/>
    <property type="evidence" value="ECO:0007669"/>
    <property type="project" value="InterPro"/>
</dbReference>
<keyword evidence="8" id="KW-0770">Synapse</keyword>
<evidence type="ECO:0000256" key="1">
    <source>
        <dbReference type="ARBA" id="ARBA00004146"/>
    </source>
</evidence>
<dbReference type="EMBL" id="LKTM01000387">
    <property type="protein sequence ID" value="KQH75129.1"/>
    <property type="molecule type" value="Genomic_DNA"/>
</dbReference>
<protein>
    <recommendedName>
        <fullName evidence="12">Cation efflux protein transmembrane domain-containing protein</fullName>
    </recommendedName>
</protein>
<dbReference type="GO" id="GO:0008324">
    <property type="term" value="F:monoatomic cation transmembrane transporter activity"/>
    <property type="evidence" value="ECO:0007669"/>
    <property type="project" value="InterPro"/>
</dbReference>
<dbReference type="InterPro" id="IPR026765">
    <property type="entry name" value="Tmem163"/>
</dbReference>
<keyword evidence="9 11" id="KW-0472">Membrane</keyword>
<name>A0A0Q2LFK6_MYCGO</name>
<dbReference type="InterPro" id="IPR058533">
    <property type="entry name" value="Cation_efflux_TM"/>
</dbReference>
<evidence type="ECO:0000256" key="5">
    <source>
        <dbReference type="ARBA" id="ARBA00022753"/>
    </source>
</evidence>
<keyword evidence="6" id="KW-0862">Zinc</keyword>
<keyword evidence="5" id="KW-0967">Endosome</keyword>
<comment type="caution">
    <text evidence="13">The sequence shown here is derived from an EMBL/GenBank/DDBJ whole genome shotgun (WGS) entry which is preliminary data.</text>
</comment>
<evidence type="ECO:0000313" key="14">
    <source>
        <dbReference type="Proteomes" id="UP000051677"/>
    </source>
</evidence>
<dbReference type="PANTHER" id="PTHR31937:SF2">
    <property type="entry name" value="TRANSMEMBRANE PROTEIN 163"/>
    <property type="match status" value="1"/>
</dbReference>
<evidence type="ECO:0000256" key="8">
    <source>
        <dbReference type="ARBA" id="ARBA00023018"/>
    </source>
</evidence>
<evidence type="ECO:0000256" key="7">
    <source>
        <dbReference type="ARBA" id="ARBA00022989"/>
    </source>
</evidence>
<feature type="transmembrane region" description="Helical" evidence="11">
    <location>
        <begin position="200"/>
        <end position="218"/>
    </location>
</feature>
<evidence type="ECO:0000256" key="11">
    <source>
        <dbReference type="SAM" id="Phobius"/>
    </source>
</evidence>
<comment type="subcellular location">
    <subcellularLocation>
        <location evidence="2">Cytoplasmic vesicle</location>
        <location evidence="2">Secretory vesicle</location>
        <location evidence="2">Synaptic vesicle membrane</location>
        <topology evidence="2">Multi-pass membrane protein</topology>
    </subcellularLocation>
    <subcellularLocation>
        <location evidence="1">Early endosome membrane</location>
    </subcellularLocation>
</comment>
<evidence type="ECO:0000256" key="9">
    <source>
        <dbReference type="ARBA" id="ARBA00023136"/>
    </source>
</evidence>
<dbReference type="SUPFAM" id="SSF161111">
    <property type="entry name" value="Cation efflux protein transmembrane domain-like"/>
    <property type="match status" value="1"/>
</dbReference>
<dbReference type="Pfam" id="PF01545">
    <property type="entry name" value="Cation_efflux"/>
    <property type="match status" value="1"/>
</dbReference>
<keyword evidence="10" id="KW-0968">Cytoplasmic vesicle</keyword>
<dbReference type="PANTHER" id="PTHR31937">
    <property type="entry name" value="TRANSMEMBRANE PROTEIN 163"/>
    <property type="match status" value="1"/>
</dbReference>
<dbReference type="OrthoDB" id="9805136at2"/>
<feature type="transmembrane region" description="Helical" evidence="11">
    <location>
        <begin position="110"/>
        <end position="130"/>
    </location>
</feature>
<keyword evidence="7 11" id="KW-1133">Transmembrane helix</keyword>
<evidence type="ECO:0000256" key="6">
    <source>
        <dbReference type="ARBA" id="ARBA00022833"/>
    </source>
</evidence>
<reference evidence="13 14" key="1">
    <citation type="submission" date="2015-10" db="EMBL/GenBank/DDBJ databases">
        <title>Mycobacterium gordonae draft genome assembly.</title>
        <authorList>
            <person name="Ustinova V."/>
            <person name="Smirnova T."/>
            <person name="Blagodatskikh K."/>
            <person name="Varlamov D."/>
            <person name="Larionova E."/>
            <person name="Chernousova L."/>
        </authorList>
    </citation>
    <scope>NUCLEOTIDE SEQUENCE [LARGE SCALE GENOMIC DNA]</scope>
    <source>
        <strain evidence="13 14">CTRI 14-8773</strain>
    </source>
</reference>
<feature type="transmembrane region" description="Helical" evidence="11">
    <location>
        <begin position="44"/>
        <end position="63"/>
    </location>
</feature>
<evidence type="ECO:0000256" key="3">
    <source>
        <dbReference type="ARBA" id="ARBA00008731"/>
    </source>
</evidence>
<feature type="domain" description="Cation efflux protein transmembrane" evidence="12">
    <location>
        <begin position="46"/>
        <end position="222"/>
    </location>
</feature>
<dbReference type="GO" id="GO:0031410">
    <property type="term" value="C:cytoplasmic vesicle"/>
    <property type="evidence" value="ECO:0007669"/>
    <property type="project" value="UniProtKB-KW"/>
</dbReference>
<proteinExistence type="inferred from homology"/>
<feature type="transmembrane region" description="Helical" evidence="11">
    <location>
        <begin position="69"/>
        <end position="90"/>
    </location>
</feature>
<feature type="transmembrane region" description="Helical" evidence="11">
    <location>
        <begin position="136"/>
        <end position="155"/>
    </location>
</feature>
<evidence type="ECO:0000256" key="4">
    <source>
        <dbReference type="ARBA" id="ARBA00022692"/>
    </source>
</evidence>
<feature type="transmembrane region" description="Helical" evidence="11">
    <location>
        <begin position="176"/>
        <end position="194"/>
    </location>
</feature>
<evidence type="ECO:0000259" key="12">
    <source>
        <dbReference type="Pfam" id="PF01545"/>
    </source>
</evidence>
<accession>A0A0Q2LFK6</accession>